<dbReference type="InterPro" id="IPR008011">
    <property type="entry name" value="Complex1_LYR_dom"/>
</dbReference>
<dbReference type="PANTHER" id="PTHR13675">
    <property type="entry name" value="LYR MOTIF-CONTAINING PROTEIN 2"/>
    <property type="match status" value="1"/>
</dbReference>
<dbReference type="PANTHER" id="PTHR13675:SF0">
    <property type="entry name" value="LYR MOTIF-CONTAINING PROTEIN 2"/>
    <property type="match status" value="1"/>
</dbReference>
<evidence type="ECO:0000313" key="4">
    <source>
        <dbReference type="EMBL" id="KAJ8905258.1"/>
    </source>
</evidence>
<evidence type="ECO:0000256" key="2">
    <source>
        <dbReference type="ARBA" id="ARBA00023128"/>
    </source>
</evidence>
<comment type="subcellular location">
    <subcellularLocation>
        <location evidence="1">Mitochondrion</location>
    </subcellularLocation>
</comment>
<reference evidence="4 5" key="1">
    <citation type="journal article" date="2023" name="Nat. Commun.">
        <title>Origin of minicircular mitochondrial genomes in red algae.</title>
        <authorList>
            <person name="Lee Y."/>
            <person name="Cho C.H."/>
            <person name="Lee Y.M."/>
            <person name="Park S.I."/>
            <person name="Yang J.H."/>
            <person name="West J.A."/>
            <person name="Bhattacharya D."/>
            <person name="Yoon H.S."/>
        </authorList>
    </citation>
    <scope>NUCLEOTIDE SEQUENCE [LARGE SCALE GENOMIC DNA]</scope>
    <source>
        <strain evidence="4 5">CCMP1338</strain>
        <tissue evidence="4">Whole cell</tissue>
    </source>
</reference>
<dbReference type="GO" id="GO:0005739">
    <property type="term" value="C:mitochondrion"/>
    <property type="evidence" value="ECO:0007669"/>
    <property type="project" value="UniProtKB-SubCell"/>
</dbReference>
<proteinExistence type="predicted"/>
<evidence type="ECO:0000256" key="1">
    <source>
        <dbReference type="ARBA" id="ARBA00004173"/>
    </source>
</evidence>
<name>A0AAV8UVX1_9RHOD</name>
<feature type="domain" description="Complex 1 LYR protein" evidence="3">
    <location>
        <begin position="13"/>
        <end position="68"/>
    </location>
</feature>
<comment type="caution">
    <text evidence="4">The sequence shown here is derived from an EMBL/GenBank/DDBJ whole genome shotgun (WGS) entry which is preliminary data.</text>
</comment>
<evidence type="ECO:0000259" key="3">
    <source>
        <dbReference type="Pfam" id="PF05347"/>
    </source>
</evidence>
<keyword evidence="5" id="KW-1185">Reference proteome</keyword>
<dbReference type="Pfam" id="PF05347">
    <property type="entry name" value="Complex1_LYR"/>
    <property type="match status" value="1"/>
</dbReference>
<accession>A0AAV8UVX1</accession>
<organism evidence="4 5">
    <name type="scientific">Rhodosorus marinus</name>
    <dbReference type="NCBI Taxonomy" id="101924"/>
    <lineage>
        <taxon>Eukaryota</taxon>
        <taxon>Rhodophyta</taxon>
        <taxon>Stylonematophyceae</taxon>
        <taxon>Stylonematales</taxon>
        <taxon>Stylonemataceae</taxon>
        <taxon>Rhodosorus</taxon>
    </lineage>
</organism>
<sequence length="83" mass="9815">MASELTRFIYRAKVLDLYRDLLRTASSRTVSKDTRQALVEQIKTEFTVHRNVDDLRRIQFLVADGKRRRDQLVEMLGLAYTKK</sequence>
<keyword evidence="2" id="KW-0496">Mitochondrion</keyword>
<dbReference type="AlphaFoldDB" id="A0AAV8UVX1"/>
<protein>
    <recommendedName>
        <fullName evidence="3">Complex 1 LYR protein domain-containing protein</fullName>
    </recommendedName>
</protein>
<dbReference type="EMBL" id="JAMWBK010000005">
    <property type="protein sequence ID" value="KAJ8905258.1"/>
    <property type="molecule type" value="Genomic_DNA"/>
</dbReference>
<evidence type="ECO:0000313" key="5">
    <source>
        <dbReference type="Proteomes" id="UP001157974"/>
    </source>
</evidence>
<dbReference type="Proteomes" id="UP001157974">
    <property type="component" value="Unassembled WGS sequence"/>
</dbReference>
<gene>
    <name evidence="4" type="ORF">NDN08_001766</name>
</gene>